<evidence type="ECO:0000256" key="10">
    <source>
        <dbReference type="ARBA" id="ARBA00023077"/>
    </source>
</evidence>
<evidence type="ECO:0000256" key="12">
    <source>
        <dbReference type="ARBA" id="ARBA00023170"/>
    </source>
</evidence>
<dbReference type="PANTHER" id="PTHR32552:SF74">
    <property type="entry name" value="HYDROXAMATE SIDEROPHORE RECEPTOR FHUE"/>
    <property type="match status" value="1"/>
</dbReference>
<feature type="short sequence motif" description="TonB C-terminal box" evidence="15">
    <location>
        <begin position="807"/>
        <end position="824"/>
    </location>
</feature>
<dbReference type="Gene3D" id="2.40.170.20">
    <property type="entry name" value="TonB-dependent receptor, beta-barrel domain"/>
    <property type="match status" value="1"/>
</dbReference>
<comment type="caution">
    <text evidence="19">The sequence shown here is derived from an EMBL/GenBank/DDBJ whole genome shotgun (WGS) entry which is preliminary data.</text>
</comment>
<evidence type="ECO:0000256" key="11">
    <source>
        <dbReference type="ARBA" id="ARBA00023136"/>
    </source>
</evidence>
<dbReference type="Gene3D" id="2.170.130.10">
    <property type="entry name" value="TonB-dependent receptor, plug domain"/>
    <property type="match status" value="1"/>
</dbReference>
<evidence type="ECO:0000256" key="2">
    <source>
        <dbReference type="ARBA" id="ARBA00009810"/>
    </source>
</evidence>
<dbReference type="InterPro" id="IPR037066">
    <property type="entry name" value="Plug_dom_sf"/>
</dbReference>
<evidence type="ECO:0000256" key="6">
    <source>
        <dbReference type="ARBA" id="ARBA00022692"/>
    </source>
</evidence>
<evidence type="ECO:0000256" key="7">
    <source>
        <dbReference type="ARBA" id="ARBA00022729"/>
    </source>
</evidence>
<keyword evidence="5" id="KW-0410">Iron transport</keyword>
<dbReference type="GO" id="GO:0015891">
    <property type="term" value="P:siderophore transport"/>
    <property type="evidence" value="ECO:0007669"/>
    <property type="project" value="InterPro"/>
</dbReference>
<keyword evidence="11 14" id="KW-0472">Membrane</keyword>
<accession>A0AAW4XYC7</accession>
<proteinExistence type="inferred from homology"/>
<evidence type="ECO:0000256" key="5">
    <source>
        <dbReference type="ARBA" id="ARBA00022496"/>
    </source>
</evidence>
<keyword evidence="6 14" id="KW-0812">Transmembrane</keyword>
<dbReference type="EMBL" id="JAJNCT010000014">
    <property type="protein sequence ID" value="MCD2166141.1"/>
    <property type="molecule type" value="Genomic_DNA"/>
</dbReference>
<feature type="domain" description="Secretin/TonB short N-terminal" evidence="18">
    <location>
        <begin position="62"/>
        <end position="113"/>
    </location>
</feature>
<keyword evidence="12 19" id="KW-0675">Receptor</keyword>
<dbReference type="Gene3D" id="3.55.50.30">
    <property type="match status" value="1"/>
</dbReference>
<dbReference type="GO" id="GO:0038023">
    <property type="term" value="F:signaling receptor activity"/>
    <property type="evidence" value="ECO:0007669"/>
    <property type="project" value="InterPro"/>
</dbReference>
<name>A0AAW4XYC7_9BURK</name>
<reference evidence="19 20" key="1">
    <citation type="submission" date="2021-11" db="EMBL/GenBank/DDBJ databases">
        <title>Genome sequence.</title>
        <authorList>
            <person name="Sun Q."/>
        </authorList>
    </citation>
    <scope>NUCLEOTIDE SEQUENCE [LARGE SCALE GENOMIC DNA]</scope>
    <source>
        <strain evidence="19 20">KCTC 12005</strain>
    </source>
</reference>
<evidence type="ECO:0000256" key="15">
    <source>
        <dbReference type="PROSITE-ProRule" id="PRU10144"/>
    </source>
</evidence>
<feature type="signal peptide" evidence="17">
    <location>
        <begin position="1"/>
        <end position="31"/>
    </location>
</feature>
<dbReference type="InterPro" id="IPR011662">
    <property type="entry name" value="Secretin/TonB_short_N"/>
</dbReference>
<evidence type="ECO:0000256" key="9">
    <source>
        <dbReference type="ARBA" id="ARBA00023065"/>
    </source>
</evidence>
<keyword evidence="20" id="KW-1185">Reference proteome</keyword>
<dbReference type="Pfam" id="PF00593">
    <property type="entry name" value="TonB_dep_Rec_b-barrel"/>
    <property type="match status" value="1"/>
</dbReference>
<sequence>MPLRRSPALPTAHMGALALAAAIACSLPAQAQTSHPAAVQSYDLPAQPLGSTLARIASQSGQQISMDASLVQGRTAPALRGSYVPEEAARAALAGSGLELVKIDGSTWALRVAPKAGATTASSDAAAAGLTLNEIRVTAPAIRSATTEQTGAYTPRAVTIGKGEQALKDIPQSISVVTRQLMDEQNATSVYDALGSTTGITLLQSPQGGKYIYSRGFSMATIQYDGVNVQRLYGRASNYQGGTAIYDRAEVLRGSAGLLQGGGDPSGAVNLVRKRPLKEGGVTVTAKAGSWDRYGAQIDGSGALNAEGSLRGRAVIDVDDQHSFIDYANQRNGTLYGTLEYDISPQTLVSVGASYESFKGRPFISGLPHYSDGRDIGLPRSTYLGASWNRQNNNTQTLYADLSHAFNSRWRAKVSALHVKEALDMKYASSQRAVAAATDMGATVTNLTQADQSASGLDASLVGDVSAFGREHQLVLGTSYSQGKVTSDYSSITPAVPINVFDPDPFRTEPSDEAIRYANTERTLGKTRQAGAYGALRLQLTDPLKLVLGGRLGSYKTDFDTITTTTGNVVASSTHQDNTRFMPFAGLIYALNPQWSAYASYADIFNPQWSLNAAGQNLKPIQGATYELGLKGEILGGRANTSLALYRVDQKNRATEDIASGPDCRDGYYCYTDDGQVRSQGFDAEISGELTRGWNLFAGYTFNRNTYKRDINNEGLDFNSYTPKHLLRLWTTYRLPGAWNALTIGGGVNTQSASYRKIGAISLHAPGRAVWSSYVRYQIDPHWQLSLNLNNLFNKRYYSSIGNLVNSSHYGEPRNAMLTLRATF</sequence>
<dbReference type="InterPro" id="IPR039426">
    <property type="entry name" value="TonB-dep_rcpt-like"/>
</dbReference>
<dbReference type="InterPro" id="IPR010105">
    <property type="entry name" value="TonB_sidphr_rcpt"/>
</dbReference>
<dbReference type="InterPro" id="IPR036942">
    <property type="entry name" value="Beta-barrel_TonB_sf"/>
</dbReference>
<keyword evidence="9" id="KW-0406">Ion transport</keyword>
<dbReference type="PROSITE" id="PS51257">
    <property type="entry name" value="PROKAR_LIPOPROTEIN"/>
    <property type="match status" value="1"/>
</dbReference>
<comment type="similarity">
    <text evidence="2 14 16">Belongs to the TonB-dependent receptor family.</text>
</comment>
<keyword evidence="10 16" id="KW-0798">TonB box</keyword>
<dbReference type="SUPFAM" id="SSF56935">
    <property type="entry name" value="Porins"/>
    <property type="match status" value="1"/>
</dbReference>
<feature type="chain" id="PRO_5043442361" evidence="17">
    <location>
        <begin position="32"/>
        <end position="824"/>
    </location>
</feature>
<organism evidence="19 20">
    <name type="scientific">Comamonas koreensis</name>
    <dbReference type="NCBI Taxonomy" id="160825"/>
    <lineage>
        <taxon>Bacteria</taxon>
        <taxon>Pseudomonadati</taxon>
        <taxon>Pseudomonadota</taxon>
        <taxon>Betaproteobacteria</taxon>
        <taxon>Burkholderiales</taxon>
        <taxon>Comamonadaceae</taxon>
        <taxon>Comamonas</taxon>
    </lineage>
</organism>
<dbReference type="PROSITE" id="PS52016">
    <property type="entry name" value="TONB_DEPENDENT_REC_3"/>
    <property type="match status" value="1"/>
</dbReference>
<evidence type="ECO:0000256" key="13">
    <source>
        <dbReference type="ARBA" id="ARBA00023237"/>
    </source>
</evidence>
<keyword evidence="3 14" id="KW-0813">Transport</keyword>
<comment type="subcellular location">
    <subcellularLocation>
        <location evidence="1 14">Cell outer membrane</location>
        <topology evidence="1 14">Multi-pass membrane protein</topology>
    </subcellularLocation>
</comment>
<evidence type="ECO:0000256" key="1">
    <source>
        <dbReference type="ARBA" id="ARBA00004571"/>
    </source>
</evidence>
<dbReference type="Proteomes" id="UP001199260">
    <property type="component" value="Unassembled WGS sequence"/>
</dbReference>
<dbReference type="GO" id="GO:0009279">
    <property type="term" value="C:cell outer membrane"/>
    <property type="evidence" value="ECO:0007669"/>
    <property type="project" value="UniProtKB-SubCell"/>
</dbReference>
<dbReference type="PANTHER" id="PTHR32552">
    <property type="entry name" value="FERRICHROME IRON RECEPTOR-RELATED"/>
    <property type="match status" value="1"/>
</dbReference>
<keyword evidence="4 14" id="KW-1134">Transmembrane beta strand</keyword>
<evidence type="ECO:0000256" key="17">
    <source>
        <dbReference type="SAM" id="SignalP"/>
    </source>
</evidence>
<keyword evidence="13 14" id="KW-0998">Cell outer membrane</keyword>
<dbReference type="FunFam" id="2.170.130.10:FF:000010">
    <property type="entry name" value="Ferripyoverdine receptor"/>
    <property type="match status" value="1"/>
</dbReference>
<evidence type="ECO:0000256" key="14">
    <source>
        <dbReference type="PROSITE-ProRule" id="PRU01360"/>
    </source>
</evidence>
<evidence type="ECO:0000256" key="16">
    <source>
        <dbReference type="RuleBase" id="RU003357"/>
    </source>
</evidence>
<evidence type="ECO:0000256" key="8">
    <source>
        <dbReference type="ARBA" id="ARBA00023004"/>
    </source>
</evidence>
<dbReference type="SMART" id="SM00965">
    <property type="entry name" value="STN"/>
    <property type="match status" value="1"/>
</dbReference>
<evidence type="ECO:0000259" key="18">
    <source>
        <dbReference type="SMART" id="SM00965"/>
    </source>
</evidence>
<dbReference type="InterPro" id="IPR012910">
    <property type="entry name" value="Plug_dom"/>
</dbReference>
<keyword evidence="8" id="KW-0408">Iron</keyword>
<protein>
    <submittedName>
        <fullName evidence="19">TonB-dependent receptor</fullName>
    </submittedName>
</protein>
<evidence type="ECO:0000313" key="19">
    <source>
        <dbReference type="EMBL" id="MCD2166141.1"/>
    </source>
</evidence>
<evidence type="ECO:0000256" key="3">
    <source>
        <dbReference type="ARBA" id="ARBA00022448"/>
    </source>
</evidence>
<dbReference type="AlphaFoldDB" id="A0AAW4XYC7"/>
<dbReference type="NCBIfam" id="TIGR01783">
    <property type="entry name" value="TonB-siderophor"/>
    <property type="match status" value="1"/>
</dbReference>
<dbReference type="PROSITE" id="PS01156">
    <property type="entry name" value="TONB_DEPENDENT_REC_2"/>
    <property type="match status" value="1"/>
</dbReference>
<evidence type="ECO:0000256" key="4">
    <source>
        <dbReference type="ARBA" id="ARBA00022452"/>
    </source>
</evidence>
<dbReference type="CDD" id="cd01347">
    <property type="entry name" value="ligand_gated_channel"/>
    <property type="match status" value="1"/>
</dbReference>
<dbReference type="GO" id="GO:0015344">
    <property type="term" value="F:siderophore uptake transmembrane transporter activity"/>
    <property type="evidence" value="ECO:0007669"/>
    <property type="project" value="TreeGrafter"/>
</dbReference>
<gene>
    <name evidence="19" type="ORF">LPW39_13490</name>
</gene>
<dbReference type="RefSeq" id="WP_230775711.1">
    <property type="nucleotide sequence ID" value="NZ_JAJNCT010000014.1"/>
</dbReference>
<dbReference type="InterPro" id="IPR010917">
    <property type="entry name" value="TonB_rcpt_CS"/>
</dbReference>
<dbReference type="Pfam" id="PF07715">
    <property type="entry name" value="Plug"/>
    <property type="match status" value="1"/>
</dbReference>
<dbReference type="InterPro" id="IPR000531">
    <property type="entry name" value="Beta-barrel_TonB"/>
</dbReference>
<keyword evidence="7 17" id="KW-0732">Signal</keyword>
<evidence type="ECO:0000313" key="20">
    <source>
        <dbReference type="Proteomes" id="UP001199260"/>
    </source>
</evidence>